<accession>A0A2C9USF5</accession>
<feature type="domain" description="PNPLA" evidence="8">
    <location>
        <begin position="21"/>
        <end position="227"/>
    </location>
</feature>
<evidence type="ECO:0000256" key="6">
    <source>
        <dbReference type="PROSITE-ProRule" id="PRU01161"/>
    </source>
</evidence>
<dbReference type="GO" id="GO:0047372">
    <property type="term" value="F:monoacylglycerol lipase activity"/>
    <property type="evidence" value="ECO:0000318"/>
    <property type="project" value="GO_Central"/>
</dbReference>
<dbReference type="Gramene" id="Manes.13G126900.2.v8.1">
    <property type="protein sequence ID" value="Manes.13G126900.2.v8.1.CDS"/>
    <property type="gene ID" value="Manes.13G126900.v8.1"/>
</dbReference>
<evidence type="ECO:0000313" key="10">
    <source>
        <dbReference type="Proteomes" id="UP000091857"/>
    </source>
</evidence>
<feature type="short sequence motif" description="GXSXG" evidence="6">
    <location>
        <begin position="63"/>
        <end position="67"/>
    </location>
</feature>
<comment type="caution">
    <text evidence="9">The sequence shown here is derived from an EMBL/GenBank/DDBJ whole genome shotgun (WGS) entry which is preliminary data.</text>
</comment>
<name>A0A2C9USF5_MANES</name>
<dbReference type="GO" id="GO:0004620">
    <property type="term" value="F:phospholipase activity"/>
    <property type="evidence" value="ECO:0000318"/>
    <property type="project" value="GO_Central"/>
</dbReference>
<dbReference type="CDD" id="cd07214">
    <property type="entry name" value="Pat17_isozyme_like"/>
    <property type="match status" value="1"/>
</dbReference>
<dbReference type="PROSITE" id="PS51635">
    <property type="entry name" value="PNPLA"/>
    <property type="match status" value="1"/>
</dbReference>
<dbReference type="Pfam" id="PF01734">
    <property type="entry name" value="Patatin"/>
    <property type="match status" value="1"/>
</dbReference>
<feature type="short sequence motif" description="DGA/G" evidence="6">
    <location>
        <begin position="214"/>
        <end position="216"/>
    </location>
</feature>
<comment type="similarity">
    <text evidence="1 7">Belongs to the patatin family.</text>
</comment>
<dbReference type="FunFam" id="3.40.1090.10:FF:000005">
    <property type="entry name" value="Patatin"/>
    <property type="match status" value="1"/>
</dbReference>
<keyword evidence="3" id="KW-0611">Plant defense</keyword>
<dbReference type="EC" id="3.1.1.-" evidence="7"/>
<feature type="short sequence motif" description="GXGXXG" evidence="6">
    <location>
        <begin position="25"/>
        <end position="30"/>
    </location>
</feature>
<dbReference type="OMA" id="HYFENND"/>
<evidence type="ECO:0000256" key="7">
    <source>
        <dbReference type="RuleBase" id="RU361262"/>
    </source>
</evidence>
<comment type="function">
    <text evidence="7">Lipolytic acyl hydrolase (LAH).</text>
</comment>
<dbReference type="AlphaFoldDB" id="A0A2C9USF5"/>
<dbReference type="GO" id="GO:0016042">
    <property type="term" value="P:lipid catabolic process"/>
    <property type="evidence" value="ECO:0007669"/>
    <property type="project" value="UniProtKB-UniRule"/>
</dbReference>
<keyword evidence="4 6" id="KW-0442">Lipid degradation</keyword>
<dbReference type="PANTHER" id="PTHR32176:SF118">
    <property type="entry name" value="PATATIN"/>
    <property type="match status" value="1"/>
</dbReference>
<feature type="active site" description="Nucleophile" evidence="6">
    <location>
        <position position="65"/>
    </location>
</feature>
<dbReference type="Proteomes" id="UP000091857">
    <property type="component" value="Chromosome 13"/>
</dbReference>
<feature type="active site" description="Proton acceptor" evidence="6">
    <location>
        <position position="214"/>
    </location>
</feature>
<organism evidence="9 10">
    <name type="scientific">Manihot esculenta</name>
    <name type="common">Cassava</name>
    <name type="synonym">Jatropha manihot</name>
    <dbReference type="NCBI Taxonomy" id="3983"/>
    <lineage>
        <taxon>Eukaryota</taxon>
        <taxon>Viridiplantae</taxon>
        <taxon>Streptophyta</taxon>
        <taxon>Embryophyta</taxon>
        <taxon>Tracheophyta</taxon>
        <taxon>Spermatophyta</taxon>
        <taxon>Magnoliopsida</taxon>
        <taxon>eudicotyledons</taxon>
        <taxon>Gunneridae</taxon>
        <taxon>Pentapetalae</taxon>
        <taxon>rosids</taxon>
        <taxon>fabids</taxon>
        <taxon>Malpighiales</taxon>
        <taxon>Euphorbiaceae</taxon>
        <taxon>Crotonoideae</taxon>
        <taxon>Manihoteae</taxon>
        <taxon>Manihot</taxon>
    </lineage>
</organism>
<dbReference type="InterPro" id="IPR002641">
    <property type="entry name" value="PNPLA_dom"/>
</dbReference>
<evidence type="ECO:0000256" key="1">
    <source>
        <dbReference type="ARBA" id="ARBA00010240"/>
    </source>
</evidence>
<evidence type="ECO:0000256" key="5">
    <source>
        <dbReference type="ARBA" id="ARBA00023098"/>
    </source>
</evidence>
<sequence>MERRASSKIQPPTYGNLITVLTIDGGGIRGIIPGVILAYLESKLQELDGEDARLADYFDVIAGTSTGGLVATMLAAPNEEGRPLFAAKDIVPFYLEHSPQIFPQRKGMLAWLLNLLKALTGPKYNGKYLHKLVRNLLKDTKLHQTLTNLVIPTFDIKKLQPTIFSSYKVTSHPILDALLSDICIATSAAPTILPAYSFKNQDSDGNVQEFNLIDGGVAASNPTLVAITEITKQTMKKNPDFFPIKPSDYDRYLVISLGTGSKIDGENYNANMASKWGVISWLYYKGYTPLIDCYSKASGNMVDYHNSVVFEALHSEDKYLRIDDDKLRGGLSSADLSTKKNLDDLVKVGESLLKSEISRVNLDTGHYEPVENAGTYEQALERFAQLLSVEKKLRESRSPHTKDSK</sequence>
<reference evidence="10" key="1">
    <citation type="journal article" date="2016" name="Nat. Biotechnol.">
        <title>Sequencing wild and cultivated cassava and related species reveals extensive interspecific hybridization and genetic diversity.</title>
        <authorList>
            <person name="Bredeson J.V."/>
            <person name="Lyons J.B."/>
            <person name="Prochnik S.E."/>
            <person name="Wu G.A."/>
            <person name="Ha C.M."/>
            <person name="Edsinger-Gonzales E."/>
            <person name="Grimwood J."/>
            <person name="Schmutz J."/>
            <person name="Rabbi I.Y."/>
            <person name="Egesi C."/>
            <person name="Nauluvula P."/>
            <person name="Lebot V."/>
            <person name="Ndunguru J."/>
            <person name="Mkamilo G."/>
            <person name="Bart R.S."/>
            <person name="Setter T.L."/>
            <person name="Gleadow R.M."/>
            <person name="Kulakow P."/>
            <person name="Ferguson M.E."/>
            <person name="Rounsley S."/>
            <person name="Rokhsar D.S."/>
        </authorList>
    </citation>
    <scope>NUCLEOTIDE SEQUENCE [LARGE SCALE GENOMIC DNA]</scope>
    <source>
        <strain evidence="10">cv. AM560-2</strain>
    </source>
</reference>
<evidence type="ECO:0000256" key="4">
    <source>
        <dbReference type="ARBA" id="ARBA00022963"/>
    </source>
</evidence>
<evidence type="ECO:0000256" key="3">
    <source>
        <dbReference type="ARBA" id="ARBA00022821"/>
    </source>
</evidence>
<dbReference type="SUPFAM" id="SSF52151">
    <property type="entry name" value="FabD/lysophospholipase-like"/>
    <property type="match status" value="1"/>
</dbReference>
<dbReference type="OrthoDB" id="1658288at2759"/>
<dbReference type="PANTHER" id="PTHR32176">
    <property type="entry name" value="XYLOSE ISOMERASE"/>
    <property type="match status" value="1"/>
</dbReference>
<proteinExistence type="inferred from homology"/>
<evidence type="ECO:0000256" key="2">
    <source>
        <dbReference type="ARBA" id="ARBA00022801"/>
    </source>
</evidence>
<dbReference type="Gramene" id="Manes.13G126900.5.v8.1">
    <property type="protein sequence ID" value="Manes.13G126900.5.v8.1.CDS"/>
    <property type="gene ID" value="Manes.13G126900.v8.1"/>
</dbReference>
<evidence type="ECO:0000313" key="9">
    <source>
        <dbReference type="EMBL" id="OAY33809.1"/>
    </source>
</evidence>
<keyword evidence="10" id="KW-1185">Reference proteome</keyword>
<dbReference type="Gene3D" id="3.40.1090.10">
    <property type="entry name" value="Cytosolic phospholipase A2 catalytic domain"/>
    <property type="match status" value="1"/>
</dbReference>
<dbReference type="EMBL" id="CM004399">
    <property type="protein sequence ID" value="OAY33809.1"/>
    <property type="molecule type" value="Genomic_DNA"/>
</dbReference>
<gene>
    <name evidence="9" type="ORF">MANES_13G126900v8</name>
</gene>
<protein>
    <recommendedName>
        <fullName evidence="7">Patatin</fullName>
        <ecNumber evidence="7">3.1.1.-</ecNumber>
    </recommendedName>
</protein>
<comment type="domain">
    <text evidence="7">The nitrogen atoms of the two glycine residues in the GGXR motif define the oxyanion hole, and stabilize the oxyanion that forms during the nucleophilic attack by the catalytic serine during substrate cleavage.</text>
</comment>
<keyword evidence="5 6" id="KW-0443">Lipid metabolism</keyword>
<keyword evidence="2 6" id="KW-0378">Hydrolase</keyword>
<dbReference type="InterPro" id="IPR016035">
    <property type="entry name" value="Acyl_Trfase/lysoPLipase"/>
</dbReference>
<dbReference type="GO" id="GO:0006952">
    <property type="term" value="P:defense response"/>
    <property type="evidence" value="ECO:0007669"/>
    <property type="project" value="UniProtKB-KW"/>
</dbReference>
<evidence type="ECO:0000259" key="8">
    <source>
        <dbReference type="PROSITE" id="PS51635"/>
    </source>
</evidence>